<protein>
    <submittedName>
        <fullName evidence="1">Uncharacterized protein</fullName>
    </submittedName>
</protein>
<name>A0A438HC52_VITVI</name>
<gene>
    <name evidence="1" type="ORF">CK203_049064</name>
</gene>
<evidence type="ECO:0000313" key="2">
    <source>
        <dbReference type="Proteomes" id="UP000288805"/>
    </source>
</evidence>
<dbReference type="Proteomes" id="UP000288805">
    <property type="component" value="Unassembled WGS sequence"/>
</dbReference>
<evidence type="ECO:0000313" key="1">
    <source>
        <dbReference type="EMBL" id="RVW82044.1"/>
    </source>
</evidence>
<organism evidence="1 2">
    <name type="scientific">Vitis vinifera</name>
    <name type="common">Grape</name>
    <dbReference type="NCBI Taxonomy" id="29760"/>
    <lineage>
        <taxon>Eukaryota</taxon>
        <taxon>Viridiplantae</taxon>
        <taxon>Streptophyta</taxon>
        <taxon>Embryophyta</taxon>
        <taxon>Tracheophyta</taxon>
        <taxon>Spermatophyta</taxon>
        <taxon>Magnoliopsida</taxon>
        <taxon>eudicotyledons</taxon>
        <taxon>Gunneridae</taxon>
        <taxon>Pentapetalae</taxon>
        <taxon>rosids</taxon>
        <taxon>Vitales</taxon>
        <taxon>Vitaceae</taxon>
        <taxon>Viteae</taxon>
        <taxon>Vitis</taxon>
    </lineage>
</organism>
<dbReference type="EMBL" id="QGNW01000245">
    <property type="protein sequence ID" value="RVW82044.1"/>
    <property type="molecule type" value="Genomic_DNA"/>
</dbReference>
<comment type="caution">
    <text evidence="1">The sequence shown here is derived from an EMBL/GenBank/DDBJ whole genome shotgun (WGS) entry which is preliminary data.</text>
</comment>
<accession>A0A438HC52</accession>
<reference evidence="1 2" key="1">
    <citation type="journal article" date="2018" name="PLoS Genet.">
        <title>Population sequencing reveals clonal diversity and ancestral inbreeding in the grapevine cultivar Chardonnay.</title>
        <authorList>
            <person name="Roach M.J."/>
            <person name="Johnson D.L."/>
            <person name="Bohlmann J."/>
            <person name="van Vuuren H.J."/>
            <person name="Jones S.J."/>
            <person name="Pretorius I.S."/>
            <person name="Schmidt S.A."/>
            <person name="Borneman A.R."/>
        </authorList>
    </citation>
    <scope>NUCLEOTIDE SEQUENCE [LARGE SCALE GENOMIC DNA]</scope>
    <source>
        <strain evidence="2">cv. Chardonnay</strain>
        <tissue evidence="1">Leaf</tissue>
    </source>
</reference>
<dbReference type="AlphaFoldDB" id="A0A438HC52"/>
<sequence length="204" mass="22940">MMLFSQLTPYKQNAYQCSSFPNTKQCFLKNFLETRTITNLPLKVFGFSSSLTPPNSSSLNLSTIDHNLNLENGNNSKRNSETGVPNLDVQQQPQQYIPELHVYTHRGNQQRVEDLVHPATCHNSHSNSGNSQVPLLAINSDDLPIALRKGICSSTQHPIAQVVKYNHLSSSMKALVSNLAEVKIPKTIEEALLKKEWKMQQKKK</sequence>
<proteinExistence type="predicted"/>